<accession>A0A2T1KGU6</accession>
<dbReference type="EMBL" id="PXNN01000006">
    <property type="protein sequence ID" value="PSF09356.1"/>
    <property type="molecule type" value="Genomic_DNA"/>
</dbReference>
<proteinExistence type="predicted"/>
<gene>
    <name evidence="2" type="ORF">C7H08_04610</name>
</gene>
<dbReference type="AlphaFoldDB" id="A0A2T1KGU6"/>
<protein>
    <submittedName>
        <fullName evidence="2">CCGSCS motif protein</fullName>
    </submittedName>
</protein>
<keyword evidence="3" id="KW-1185">Reference proteome</keyword>
<reference evidence="2 3" key="1">
    <citation type="submission" date="2018-03" db="EMBL/GenBank/DDBJ databases">
        <title>Marinobacter brunus sp. nov., a marine bacterium of Gamma-proteobacteria isolated from the surface seawater of the South China Sea.</title>
        <authorList>
            <person name="Cheng H."/>
            <person name="Wu Y.-H."/>
            <person name="Xamxidin M."/>
            <person name="Xu X.-W."/>
        </authorList>
    </citation>
    <scope>NUCLEOTIDE SEQUENCE [LARGE SCALE GENOMIC DNA]</scope>
    <source>
        <strain evidence="2 3">JCM 30472</strain>
    </source>
</reference>
<dbReference type="OrthoDB" id="6371917at2"/>
<evidence type="ECO:0000256" key="1">
    <source>
        <dbReference type="SAM" id="MobiDB-lite"/>
    </source>
</evidence>
<sequence length="64" mass="7004">MYLKCCNRETPMKLSFLNMVKKEDSETESSAAPAVEVHETAEASQDEAQSKGKHGKDFCCGSCS</sequence>
<name>A0A2T1KGU6_9GAMM</name>
<comment type="caution">
    <text evidence="2">The sequence shown here is derived from an EMBL/GenBank/DDBJ whole genome shotgun (WGS) entry which is preliminary data.</text>
</comment>
<evidence type="ECO:0000313" key="3">
    <source>
        <dbReference type="Proteomes" id="UP000238385"/>
    </source>
</evidence>
<dbReference type="InterPro" id="IPR026481">
    <property type="entry name" value="CCGSCS"/>
</dbReference>
<dbReference type="NCBIfam" id="TIGR04101">
    <property type="entry name" value="CCGSCS"/>
    <property type="match status" value="1"/>
</dbReference>
<organism evidence="2 3">
    <name type="scientific">Marinobacter halophilus</name>
    <dbReference type="NCBI Taxonomy" id="1323740"/>
    <lineage>
        <taxon>Bacteria</taxon>
        <taxon>Pseudomonadati</taxon>
        <taxon>Pseudomonadota</taxon>
        <taxon>Gammaproteobacteria</taxon>
        <taxon>Pseudomonadales</taxon>
        <taxon>Marinobacteraceae</taxon>
        <taxon>Marinobacter</taxon>
    </lineage>
</organism>
<dbReference type="Proteomes" id="UP000238385">
    <property type="component" value="Unassembled WGS sequence"/>
</dbReference>
<feature type="region of interest" description="Disordered" evidence="1">
    <location>
        <begin position="23"/>
        <end position="64"/>
    </location>
</feature>
<evidence type="ECO:0000313" key="2">
    <source>
        <dbReference type="EMBL" id="PSF09356.1"/>
    </source>
</evidence>